<name>A0A133UE89_9EURY</name>
<dbReference type="EMBL" id="LHXO01000153">
    <property type="protein sequence ID" value="KXA92514.1"/>
    <property type="molecule type" value="Genomic_DNA"/>
</dbReference>
<protein>
    <recommendedName>
        <fullName evidence="2">Cas12f1-like TNB domain-containing protein</fullName>
    </recommendedName>
</protein>
<dbReference type="GO" id="GO:0003677">
    <property type="term" value="F:DNA binding"/>
    <property type="evidence" value="ECO:0007669"/>
    <property type="project" value="UniProtKB-KW"/>
</dbReference>
<proteinExistence type="predicted"/>
<evidence type="ECO:0000259" key="2">
    <source>
        <dbReference type="Pfam" id="PF07282"/>
    </source>
</evidence>
<feature type="domain" description="Cas12f1-like TNB" evidence="2">
    <location>
        <begin position="134"/>
        <end position="171"/>
    </location>
</feature>
<dbReference type="NCBIfam" id="TIGR01766">
    <property type="entry name" value="IS200/IS605 family accessory protein TnpB-like domain"/>
    <property type="match status" value="1"/>
</dbReference>
<dbReference type="Proteomes" id="UP000070284">
    <property type="component" value="Unassembled WGS sequence"/>
</dbReference>
<comment type="caution">
    <text evidence="3">The sequence shown here is derived from an EMBL/GenBank/DDBJ whole genome shotgun (WGS) entry which is preliminary data.</text>
</comment>
<dbReference type="InterPro" id="IPR010095">
    <property type="entry name" value="Cas12f1-like_TNB"/>
</dbReference>
<dbReference type="AlphaFoldDB" id="A0A133UE89"/>
<accession>A0A133UE89</accession>
<sequence length="187" mass="22135">MEIFTFTCVKKTVRAKKSYSGFLATDVGQKYVAVSMASHRDRPKFQGRGIRGIRRHYDWLRKRLGEKNLQREIEKISDKESRRVDQKIHEIAKDLVEEADEDDELIVVGNPEELRRNSDDMEKRVDRIISNFPYYKFVKYLEYKANEKEIQVLKMNEHYPSQECSRWGAKGKRLNQGTFNVLNADTR</sequence>
<dbReference type="Pfam" id="PF07282">
    <property type="entry name" value="Cas12f1-like_TNB"/>
    <property type="match status" value="1"/>
</dbReference>
<evidence type="ECO:0000313" key="3">
    <source>
        <dbReference type="EMBL" id="KXA92514.1"/>
    </source>
</evidence>
<gene>
    <name evidence="3" type="ORF">AKJ65_07460</name>
</gene>
<organism evidence="3 4">
    <name type="scientific">candidate division MSBL1 archaeon SCGC-AAA259E19</name>
    <dbReference type="NCBI Taxonomy" id="1698264"/>
    <lineage>
        <taxon>Archaea</taxon>
        <taxon>Methanobacteriati</taxon>
        <taxon>Methanobacteriota</taxon>
        <taxon>candidate division MSBL1</taxon>
    </lineage>
</organism>
<evidence type="ECO:0000313" key="4">
    <source>
        <dbReference type="Proteomes" id="UP000070284"/>
    </source>
</evidence>
<reference evidence="3 4" key="1">
    <citation type="journal article" date="2016" name="Sci. Rep.">
        <title>Metabolic traits of an uncultured archaeal lineage -MSBL1- from brine pools of the Red Sea.</title>
        <authorList>
            <person name="Mwirichia R."/>
            <person name="Alam I."/>
            <person name="Rashid M."/>
            <person name="Vinu M."/>
            <person name="Ba-Alawi W."/>
            <person name="Anthony Kamau A."/>
            <person name="Kamanda Ngugi D."/>
            <person name="Goker M."/>
            <person name="Klenk H.P."/>
            <person name="Bajic V."/>
            <person name="Stingl U."/>
        </authorList>
    </citation>
    <scope>NUCLEOTIDE SEQUENCE [LARGE SCALE GENOMIC DNA]</scope>
    <source>
        <strain evidence="3">SCGC-AAA259E19</strain>
    </source>
</reference>
<keyword evidence="4" id="KW-1185">Reference proteome</keyword>
<evidence type="ECO:0000256" key="1">
    <source>
        <dbReference type="ARBA" id="ARBA00023125"/>
    </source>
</evidence>
<keyword evidence="1" id="KW-0238">DNA-binding</keyword>